<dbReference type="Proteomes" id="UP000321944">
    <property type="component" value="Chromosome"/>
</dbReference>
<dbReference type="EMBL" id="AP019841">
    <property type="protein sequence ID" value="BBM55131.1"/>
    <property type="molecule type" value="Genomic_DNA"/>
</dbReference>
<proteinExistence type="predicted"/>
<evidence type="ECO:0000313" key="2">
    <source>
        <dbReference type="Proteomes" id="UP000321944"/>
    </source>
</evidence>
<protein>
    <submittedName>
        <fullName evidence="1">Uncharacterized protein</fullName>
    </submittedName>
</protein>
<evidence type="ECO:0000313" key="1">
    <source>
        <dbReference type="EMBL" id="BBM55131.1"/>
    </source>
</evidence>
<reference evidence="1 2" key="1">
    <citation type="submission" date="2019-07" db="EMBL/GenBank/DDBJ databases">
        <title>Complete Genome Sequence of Leptotrichia wadei Strain JMUB3936.</title>
        <authorList>
            <person name="Watanabe S."/>
            <person name="Cui L."/>
        </authorList>
    </citation>
    <scope>NUCLEOTIDE SEQUENCE [LARGE SCALE GENOMIC DNA]</scope>
    <source>
        <strain evidence="1 2">JMUB3936</strain>
    </source>
</reference>
<organism evidence="1 2">
    <name type="scientific">Leptotrichia wadei</name>
    <dbReference type="NCBI Taxonomy" id="157687"/>
    <lineage>
        <taxon>Bacteria</taxon>
        <taxon>Fusobacteriati</taxon>
        <taxon>Fusobacteriota</taxon>
        <taxon>Fusobacteriia</taxon>
        <taxon>Fusobacteriales</taxon>
        <taxon>Leptotrichiaceae</taxon>
        <taxon>Leptotrichia</taxon>
    </lineage>
</organism>
<dbReference type="AlphaFoldDB" id="A0A510KWH2"/>
<gene>
    <name evidence="1" type="ORF">JMUB3936_1415</name>
</gene>
<name>A0A510KWH2_9FUSO</name>
<accession>A0A510KWH2</accession>
<sequence>MAVIYIYLIATMECIARPTVTTAEEFKKNPNLFYPDWNEETMKFSTSLLSNPTLDKKTGELREMTEVEKIKAGKTVLSDGNYLDEVSETIVTIAKPNDWSIWDKNGNTWKVDNDLLNKKLKELREKALKDLAEAKLNFLNQSLEIEKDGKKYTFENNERNRNSLSLKMSLMWTLEQDKIEKVKVQNDKKWLSLLNWTAPELKVLAKKIQDILEIADMAEQMAVVGISRYTIEQMLDLNVKDFFKIKRSDLNEYRKIDMHRNRIGW</sequence>
<dbReference type="RefSeq" id="WP_232053897.1">
    <property type="nucleotide sequence ID" value="NZ_AP019841.1"/>
</dbReference>